<evidence type="ECO:0000313" key="1">
    <source>
        <dbReference type="EMBL" id="EXC10667.1"/>
    </source>
</evidence>
<evidence type="ECO:0000313" key="2">
    <source>
        <dbReference type="Proteomes" id="UP000030645"/>
    </source>
</evidence>
<gene>
    <name evidence="1" type="ORF">L484_025249</name>
</gene>
<keyword evidence="2" id="KW-1185">Reference proteome</keyword>
<protein>
    <submittedName>
        <fullName evidence="1">Uncharacterized protein</fullName>
    </submittedName>
</protein>
<sequence>MDQKRKVKLTAISWNAHCRTFRLLFTSNCFSGLERNGNLETFLLLFGERKNRIQKFREREREQRMRVVEEEELLRNEMAELLCFLSHNRLVLPFLPRSLSFL</sequence>
<proteinExistence type="predicted"/>
<reference evidence="2" key="1">
    <citation type="submission" date="2013-01" db="EMBL/GenBank/DDBJ databases">
        <title>Draft Genome Sequence of a Mulberry Tree, Morus notabilis C.K. Schneid.</title>
        <authorList>
            <person name="He N."/>
            <person name="Zhao S."/>
        </authorList>
    </citation>
    <scope>NUCLEOTIDE SEQUENCE</scope>
</reference>
<accession>W9S299</accession>
<organism evidence="1 2">
    <name type="scientific">Morus notabilis</name>
    <dbReference type="NCBI Taxonomy" id="981085"/>
    <lineage>
        <taxon>Eukaryota</taxon>
        <taxon>Viridiplantae</taxon>
        <taxon>Streptophyta</taxon>
        <taxon>Embryophyta</taxon>
        <taxon>Tracheophyta</taxon>
        <taxon>Spermatophyta</taxon>
        <taxon>Magnoliopsida</taxon>
        <taxon>eudicotyledons</taxon>
        <taxon>Gunneridae</taxon>
        <taxon>Pentapetalae</taxon>
        <taxon>rosids</taxon>
        <taxon>fabids</taxon>
        <taxon>Rosales</taxon>
        <taxon>Moraceae</taxon>
        <taxon>Moreae</taxon>
        <taxon>Morus</taxon>
    </lineage>
</organism>
<name>W9S299_9ROSA</name>
<dbReference type="AlphaFoldDB" id="W9S299"/>
<dbReference type="Proteomes" id="UP000030645">
    <property type="component" value="Unassembled WGS sequence"/>
</dbReference>
<dbReference type="EMBL" id="KE345646">
    <property type="protein sequence ID" value="EXC10667.1"/>
    <property type="molecule type" value="Genomic_DNA"/>
</dbReference>